<evidence type="ECO:0000256" key="1">
    <source>
        <dbReference type="SAM" id="MobiDB-lite"/>
    </source>
</evidence>
<dbReference type="Proteomes" id="UP000193411">
    <property type="component" value="Unassembled WGS sequence"/>
</dbReference>
<dbReference type="EMBL" id="MCFL01000011">
    <property type="protein sequence ID" value="ORZ37883.1"/>
    <property type="molecule type" value="Genomic_DNA"/>
</dbReference>
<proteinExistence type="predicted"/>
<evidence type="ECO:0000313" key="3">
    <source>
        <dbReference type="Proteomes" id="UP000193411"/>
    </source>
</evidence>
<reference evidence="2 3" key="1">
    <citation type="submission" date="2016-07" db="EMBL/GenBank/DDBJ databases">
        <title>Pervasive Adenine N6-methylation of Active Genes in Fungi.</title>
        <authorList>
            <consortium name="DOE Joint Genome Institute"/>
            <person name="Mondo S.J."/>
            <person name="Dannebaum R.O."/>
            <person name="Kuo R.C."/>
            <person name="Labutti K."/>
            <person name="Haridas S."/>
            <person name="Kuo A."/>
            <person name="Salamov A."/>
            <person name="Ahrendt S.R."/>
            <person name="Lipzen A."/>
            <person name="Sullivan W."/>
            <person name="Andreopoulos W.B."/>
            <person name="Clum A."/>
            <person name="Lindquist E."/>
            <person name="Daum C."/>
            <person name="Ramamoorthy G.K."/>
            <person name="Gryganskyi A."/>
            <person name="Culley D."/>
            <person name="Magnuson J.K."/>
            <person name="James T.Y."/>
            <person name="O'Malley M.A."/>
            <person name="Stajich J.E."/>
            <person name="Spatafora J.W."/>
            <person name="Visel A."/>
            <person name="Grigoriev I.V."/>
        </authorList>
    </citation>
    <scope>NUCLEOTIDE SEQUENCE [LARGE SCALE GENOMIC DNA]</scope>
    <source>
        <strain evidence="2 3">PL171</strain>
    </source>
</reference>
<evidence type="ECO:0000313" key="2">
    <source>
        <dbReference type="EMBL" id="ORZ37883.1"/>
    </source>
</evidence>
<accession>A0A1Y2HVZ8</accession>
<name>A0A1Y2HVZ8_9FUNG</name>
<dbReference type="AlphaFoldDB" id="A0A1Y2HVZ8"/>
<feature type="region of interest" description="Disordered" evidence="1">
    <location>
        <begin position="50"/>
        <end position="73"/>
    </location>
</feature>
<gene>
    <name evidence="2" type="ORF">BCR44DRAFT_1430140</name>
</gene>
<organism evidence="2 3">
    <name type="scientific">Catenaria anguillulae PL171</name>
    <dbReference type="NCBI Taxonomy" id="765915"/>
    <lineage>
        <taxon>Eukaryota</taxon>
        <taxon>Fungi</taxon>
        <taxon>Fungi incertae sedis</taxon>
        <taxon>Blastocladiomycota</taxon>
        <taxon>Blastocladiomycetes</taxon>
        <taxon>Blastocladiales</taxon>
        <taxon>Catenariaceae</taxon>
        <taxon>Catenaria</taxon>
    </lineage>
</organism>
<sequence>MLSYFSTRPRLGTSIEDGWPRSPAAMSQACKATAAGKPSCGAIFCSPARDPNKGSAAGSELRCRGSGFGRPRK</sequence>
<comment type="caution">
    <text evidence="2">The sequence shown here is derived from an EMBL/GenBank/DDBJ whole genome shotgun (WGS) entry which is preliminary data.</text>
</comment>
<protein>
    <submittedName>
        <fullName evidence="2">Uncharacterized protein</fullName>
    </submittedName>
</protein>
<keyword evidence="3" id="KW-1185">Reference proteome</keyword>